<keyword evidence="1" id="KW-0472">Membrane</keyword>
<comment type="caution">
    <text evidence="2">The sequence shown here is derived from an EMBL/GenBank/DDBJ whole genome shotgun (WGS) entry which is preliminary data.</text>
</comment>
<feature type="transmembrane region" description="Helical" evidence="1">
    <location>
        <begin position="12"/>
        <end position="33"/>
    </location>
</feature>
<proteinExistence type="predicted"/>
<dbReference type="EMBL" id="MHWM01000001">
    <property type="protein sequence ID" value="OHB09437.1"/>
    <property type="molecule type" value="Genomic_DNA"/>
</dbReference>
<dbReference type="PROSITE" id="PS00409">
    <property type="entry name" value="PROKAR_NTER_METHYL"/>
    <property type="match status" value="1"/>
</dbReference>
<keyword evidence="1" id="KW-0812">Transmembrane</keyword>
<keyword evidence="1" id="KW-1133">Transmembrane helix</keyword>
<organism evidence="2 3">
    <name type="scientific">Candidatus Zambryskibacteria bacterium RIFCSPLOWO2_02_FULL_39_14</name>
    <dbReference type="NCBI Taxonomy" id="1802769"/>
    <lineage>
        <taxon>Bacteria</taxon>
        <taxon>Candidatus Zambryskiibacteriota</taxon>
    </lineage>
</organism>
<reference evidence="2 3" key="1">
    <citation type="journal article" date="2016" name="Nat. Commun.">
        <title>Thousands of microbial genomes shed light on interconnected biogeochemical processes in an aquifer system.</title>
        <authorList>
            <person name="Anantharaman K."/>
            <person name="Brown C.T."/>
            <person name="Hug L.A."/>
            <person name="Sharon I."/>
            <person name="Castelle C.J."/>
            <person name="Probst A.J."/>
            <person name="Thomas B.C."/>
            <person name="Singh A."/>
            <person name="Wilkins M.J."/>
            <person name="Karaoz U."/>
            <person name="Brodie E.L."/>
            <person name="Williams K.H."/>
            <person name="Hubbard S.S."/>
            <person name="Banfield J.F."/>
        </authorList>
    </citation>
    <scope>NUCLEOTIDE SEQUENCE [LARGE SCALE GENOMIC DNA]</scope>
</reference>
<dbReference type="InterPro" id="IPR012902">
    <property type="entry name" value="N_methyl_site"/>
</dbReference>
<name>A0A1G2UJ35_9BACT</name>
<evidence type="ECO:0008006" key="4">
    <source>
        <dbReference type="Google" id="ProtNLM"/>
    </source>
</evidence>
<protein>
    <recommendedName>
        <fullName evidence="4">Prepilin-type N-terminal cleavage/methylation domain-containing protein</fullName>
    </recommendedName>
</protein>
<dbReference type="Proteomes" id="UP000177096">
    <property type="component" value="Unassembled WGS sequence"/>
</dbReference>
<dbReference type="Pfam" id="PF07963">
    <property type="entry name" value="N_methyl"/>
    <property type="match status" value="1"/>
</dbReference>
<dbReference type="NCBIfam" id="TIGR02532">
    <property type="entry name" value="IV_pilin_GFxxxE"/>
    <property type="match status" value="1"/>
</dbReference>
<dbReference type="AlphaFoldDB" id="A0A1G2UJ35"/>
<evidence type="ECO:0000313" key="2">
    <source>
        <dbReference type="EMBL" id="OHB09437.1"/>
    </source>
</evidence>
<gene>
    <name evidence="2" type="ORF">A3I86_00585</name>
</gene>
<sequence length="157" mass="16891">MNRNKGFTLVEVLIAVIVFTIFSVGAYQGYAAIYTAIASARHKALAADLANARFEIIKNLPYTNVGTVGGNPNGIIVAQETVVRDNVSFVITTTINNIDDPFDGVIGGGDLIPNDYKLVEINIACPTCKSFDPIVITGRVAPKNLESASREVNRYLT</sequence>
<evidence type="ECO:0000256" key="1">
    <source>
        <dbReference type="SAM" id="Phobius"/>
    </source>
</evidence>
<accession>A0A1G2UJ35</accession>
<evidence type="ECO:0000313" key="3">
    <source>
        <dbReference type="Proteomes" id="UP000177096"/>
    </source>
</evidence>